<accession>A0AAD1T5P5</accession>
<gene>
    <name evidence="1" type="ORF">PECUL_23A036132</name>
</gene>
<dbReference type="Proteomes" id="UP001295444">
    <property type="component" value="Chromosome 09"/>
</dbReference>
<proteinExistence type="predicted"/>
<sequence>MQGQEWMKFHGTIKFPKKEKIFCIGSSLIQRPSPVCVPSRLFSRQKEPQRYVMENGVHFQYLQGEKYPRWIRKESKYMNKKEKQTQSQFRVCGASLNLQERPKSQEREAYTKKGQALGRAQTGHFQPGYLKNAQHGTKGPLGGLTFGNNSLYIGNIKTLEDFPNDTRGEKIQTTKLHLYLPKVESEADTARNEESNAEHFITDTNLEDIFEIFNVNLPKLPSQNQSRQTRQKAAITTFNISEHYRGERKWVIARQTNVCPLLDNKNKKENTITINNTSCNKYIQRATCNVGYRLGAYYTDNASEISEHGLKVKALSVSKEEPRVPNTSPVTCRCER</sequence>
<reference evidence="1" key="1">
    <citation type="submission" date="2022-03" db="EMBL/GenBank/DDBJ databases">
        <authorList>
            <person name="Alioto T."/>
            <person name="Alioto T."/>
            <person name="Gomez Garrido J."/>
        </authorList>
    </citation>
    <scope>NUCLEOTIDE SEQUENCE</scope>
</reference>
<keyword evidence="2" id="KW-1185">Reference proteome</keyword>
<protein>
    <submittedName>
        <fullName evidence="1">Uncharacterized protein</fullName>
    </submittedName>
</protein>
<evidence type="ECO:0000313" key="2">
    <source>
        <dbReference type="Proteomes" id="UP001295444"/>
    </source>
</evidence>
<name>A0AAD1T5P5_PELCU</name>
<dbReference type="EMBL" id="OW240920">
    <property type="protein sequence ID" value="CAH2315803.1"/>
    <property type="molecule type" value="Genomic_DNA"/>
</dbReference>
<organism evidence="1 2">
    <name type="scientific">Pelobates cultripes</name>
    <name type="common">Western spadefoot toad</name>
    <dbReference type="NCBI Taxonomy" id="61616"/>
    <lineage>
        <taxon>Eukaryota</taxon>
        <taxon>Metazoa</taxon>
        <taxon>Chordata</taxon>
        <taxon>Craniata</taxon>
        <taxon>Vertebrata</taxon>
        <taxon>Euteleostomi</taxon>
        <taxon>Amphibia</taxon>
        <taxon>Batrachia</taxon>
        <taxon>Anura</taxon>
        <taxon>Pelobatoidea</taxon>
        <taxon>Pelobatidae</taxon>
        <taxon>Pelobates</taxon>
    </lineage>
</organism>
<dbReference type="AlphaFoldDB" id="A0AAD1T5P5"/>
<evidence type="ECO:0000313" key="1">
    <source>
        <dbReference type="EMBL" id="CAH2315803.1"/>
    </source>
</evidence>